<feature type="binding site" evidence="8">
    <location>
        <position position="199"/>
    </location>
    <ligand>
        <name>substrate</name>
    </ligand>
</feature>
<comment type="caution">
    <text evidence="11">The sequence shown here is derived from an EMBL/GenBank/DDBJ whole genome shotgun (WGS) entry which is preliminary data.</text>
</comment>
<dbReference type="FunCoup" id="U2FSH7">
    <property type="interactions" value="358"/>
</dbReference>
<proteinExistence type="inferred from homology"/>
<evidence type="ECO:0000256" key="3">
    <source>
        <dbReference type="ARBA" id="ARBA00022576"/>
    </source>
</evidence>
<evidence type="ECO:0000313" key="11">
    <source>
        <dbReference type="EMBL" id="ERJ13884.1"/>
    </source>
</evidence>
<dbReference type="Gene3D" id="3.30.1360.120">
    <property type="entry name" value="Probable tRNA modification gtpase trme, domain 1"/>
    <property type="match status" value="1"/>
</dbReference>
<dbReference type="Pfam" id="PF01571">
    <property type="entry name" value="GCV_T"/>
    <property type="match status" value="1"/>
</dbReference>
<evidence type="ECO:0000256" key="4">
    <source>
        <dbReference type="ARBA" id="ARBA00022679"/>
    </source>
</evidence>
<evidence type="ECO:0000256" key="8">
    <source>
        <dbReference type="PIRSR" id="PIRSR006487-1"/>
    </source>
</evidence>
<dbReference type="EC" id="2.1.2.10" evidence="2 7"/>
<keyword evidence="3 7" id="KW-0032">Aminotransferase</keyword>
<dbReference type="GO" id="GO:0004047">
    <property type="term" value="F:aminomethyltransferase activity"/>
    <property type="evidence" value="ECO:0007669"/>
    <property type="project" value="UniProtKB-UniRule"/>
</dbReference>
<protein>
    <recommendedName>
        <fullName evidence="2 7">Aminomethyltransferase</fullName>
        <ecNumber evidence="2 7">2.1.2.10</ecNumber>
    </recommendedName>
    <alternativeName>
        <fullName evidence="5 7">Glycine cleavage system T protein</fullName>
    </alternativeName>
</protein>
<feature type="domain" description="Aminomethyltransferase C-terminal" evidence="10">
    <location>
        <begin position="284"/>
        <end position="361"/>
    </location>
</feature>
<dbReference type="InterPro" id="IPR027266">
    <property type="entry name" value="TrmE/GcvT-like"/>
</dbReference>
<dbReference type="FunFam" id="3.30.70.1400:FF:000001">
    <property type="entry name" value="Aminomethyltransferase"/>
    <property type="match status" value="1"/>
</dbReference>
<evidence type="ECO:0000313" key="12">
    <source>
        <dbReference type="Proteomes" id="UP000005707"/>
    </source>
</evidence>
<evidence type="ECO:0000256" key="5">
    <source>
        <dbReference type="ARBA" id="ARBA00031395"/>
    </source>
</evidence>
<feature type="domain" description="GCVT N-terminal" evidence="9">
    <location>
        <begin position="9"/>
        <end position="265"/>
    </location>
</feature>
<comment type="subunit">
    <text evidence="7">The glycine cleavage system is composed of four proteins: P, T, L and H.</text>
</comment>
<dbReference type="InParanoid" id="U2FSH7"/>
<dbReference type="PANTHER" id="PTHR43757">
    <property type="entry name" value="AMINOMETHYLTRANSFERASE"/>
    <property type="match status" value="1"/>
</dbReference>
<dbReference type="InterPro" id="IPR013977">
    <property type="entry name" value="GcvT_C"/>
</dbReference>
<dbReference type="eggNOG" id="COG0404">
    <property type="taxonomic scope" value="Bacteria"/>
</dbReference>
<dbReference type="Proteomes" id="UP000005707">
    <property type="component" value="Unassembled WGS sequence"/>
</dbReference>
<comment type="similarity">
    <text evidence="1 7">Belongs to the GcvT family.</text>
</comment>
<keyword evidence="4 7" id="KW-0808">Transferase</keyword>
<evidence type="ECO:0000259" key="9">
    <source>
        <dbReference type="Pfam" id="PF01571"/>
    </source>
</evidence>
<dbReference type="InterPro" id="IPR028896">
    <property type="entry name" value="GcvT/YgfZ/DmdA"/>
</dbReference>
<dbReference type="RefSeq" id="WP_008826009.1">
    <property type="nucleotide sequence ID" value="NZ_AFNU02000001.1"/>
</dbReference>
<dbReference type="STRING" id="1033810.HLPCO_000550"/>
<evidence type="ECO:0000256" key="7">
    <source>
        <dbReference type="HAMAP-Rule" id="MF_00259"/>
    </source>
</evidence>
<dbReference type="NCBIfam" id="TIGR00528">
    <property type="entry name" value="gcvT"/>
    <property type="match status" value="1"/>
</dbReference>
<dbReference type="Pfam" id="PF08669">
    <property type="entry name" value="GCV_T_C"/>
    <property type="match status" value="1"/>
</dbReference>
<dbReference type="GO" id="GO:0019464">
    <property type="term" value="P:glycine decarboxylation via glycine cleavage system"/>
    <property type="evidence" value="ECO:0007669"/>
    <property type="project" value="UniProtKB-UniRule"/>
</dbReference>
<dbReference type="SUPFAM" id="SSF101790">
    <property type="entry name" value="Aminomethyltransferase beta-barrel domain"/>
    <property type="match status" value="1"/>
</dbReference>
<evidence type="ECO:0000256" key="6">
    <source>
        <dbReference type="ARBA" id="ARBA00047665"/>
    </source>
</evidence>
<dbReference type="SUPFAM" id="SSF103025">
    <property type="entry name" value="Folate-binding domain"/>
    <property type="match status" value="1"/>
</dbReference>
<reference evidence="11 12" key="1">
    <citation type="journal article" date="2011" name="J. Bacteriol.">
        <title>Genome sequence of Haloplasma contractile, an unusual contractile bacterium from a deep-sea anoxic brine lake.</title>
        <authorList>
            <person name="Antunes A."/>
            <person name="Alam I."/>
            <person name="El Dorry H."/>
            <person name="Siam R."/>
            <person name="Robertson A."/>
            <person name="Bajic V.B."/>
            <person name="Stingl U."/>
        </authorList>
    </citation>
    <scope>NUCLEOTIDE SEQUENCE [LARGE SCALE GENOMIC DNA]</scope>
    <source>
        <strain evidence="11 12">SSD-17B</strain>
    </source>
</reference>
<dbReference type="Gene3D" id="2.40.30.110">
    <property type="entry name" value="Aminomethyltransferase beta-barrel domains"/>
    <property type="match status" value="1"/>
</dbReference>
<name>U2FSH7_9MOLU</name>
<comment type="function">
    <text evidence="7">The glycine cleavage system catalyzes the degradation of glycine.</text>
</comment>
<accession>U2FSH7</accession>
<dbReference type="PANTHER" id="PTHR43757:SF2">
    <property type="entry name" value="AMINOMETHYLTRANSFERASE, MITOCHONDRIAL"/>
    <property type="match status" value="1"/>
</dbReference>
<dbReference type="AlphaFoldDB" id="U2FSH7"/>
<dbReference type="NCBIfam" id="NF001567">
    <property type="entry name" value="PRK00389.1"/>
    <property type="match status" value="1"/>
</dbReference>
<sequence>MTILKRTPIYEEHIKLGAKIVDFASWEMPIQYEGITDEHLTVRNHVGLFDVSHMGEILVTGQEAIRFINKLVTNDVTKIKDNQVMYTLMCYEDGGIVDDLLVYRFNEEKFLLVVNASNIDQDFDWILNAAKSFRVQVENQSNYYGQVAIQGKKAQAVLKEATKTNLDEIKFFYFLDDVEINGIKCLVSRTGYTGEDGFEIYAKSDQIVNIWRTLLNVGEAFGIKPIGLGARDTLRFEASLPLYGNEISKEITPLEAGLGFFIKLDTDFIGRDALREQKEQGLTRKLVGLELHGKGIPRHGYPVLNEAEEEIGVITTGYMLPGHENPLALALININYTTLGEEIKIKIRKRLVDTKVVSKKFINKNYKK</sequence>
<keyword evidence="12" id="KW-1185">Reference proteome</keyword>
<dbReference type="InterPro" id="IPR006223">
    <property type="entry name" value="GcvT"/>
</dbReference>
<dbReference type="GO" id="GO:0005829">
    <property type="term" value="C:cytosol"/>
    <property type="evidence" value="ECO:0007669"/>
    <property type="project" value="TreeGrafter"/>
</dbReference>
<organism evidence="11 12">
    <name type="scientific">Haloplasma contractile SSD-17B</name>
    <dbReference type="NCBI Taxonomy" id="1033810"/>
    <lineage>
        <taxon>Bacteria</taxon>
        <taxon>Bacillati</taxon>
        <taxon>Mycoplasmatota</taxon>
        <taxon>Mollicutes</taxon>
        <taxon>Haloplasmatales</taxon>
        <taxon>Haloplasmataceae</taxon>
        <taxon>Haloplasma</taxon>
    </lineage>
</organism>
<evidence type="ECO:0000256" key="1">
    <source>
        <dbReference type="ARBA" id="ARBA00008609"/>
    </source>
</evidence>
<evidence type="ECO:0000256" key="2">
    <source>
        <dbReference type="ARBA" id="ARBA00012616"/>
    </source>
</evidence>
<dbReference type="GO" id="GO:0008483">
    <property type="term" value="F:transaminase activity"/>
    <property type="evidence" value="ECO:0007669"/>
    <property type="project" value="UniProtKB-KW"/>
</dbReference>
<comment type="catalytic activity">
    <reaction evidence="6 7">
        <text>N(6)-[(R)-S(8)-aminomethyldihydrolipoyl]-L-lysyl-[protein] + (6S)-5,6,7,8-tetrahydrofolate = N(6)-[(R)-dihydrolipoyl]-L-lysyl-[protein] + (6R)-5,10-methylene-5,6,7,8-tetrahydrofolate + NH4(+)</text>
        <dbReference type="Rhea" id="RHEA:16945"/>
        <dbReference type="Rhea" id="RHEA-COMP:10475"/>
        <dbReference type="Rhea" id="RHEA-COMP:10492"/>
        <dbReference type="ChEBI" id="CHEBI:15636"/>
        <dbReference type="ChEBI" id="CHEBI:28938"/>
        <dbReference type="ChEBI" id="CHEBI:57453"/>
        <dbReference type="ChEBI" id="CHEBI:83100"/>
        <dbReference type="ChEBI" id="CHEBI:83143"/>
        <dbReference type="EC" id="2.1.2.10"/>
    </reaction>
</comment>
<dbReference type="HAMAP" id="MF_00259">
    <property type="entry name" value="GcvT"/>
    <property type="match status" value="1"/>
</dbReference>
<dbReference type="InterPro" id="IPR022903">
    <property type="entry name" value="GcvT_bac"/>
</dbReference>
<dbReference type="PIRSF" id="PIRSF006487">
    <property type="entry name" value="GcvT"/>
    <property type="match status" value="1"/>
</dbReference>
<dbReference type="FunFam" id="4.10.1250.10:FF:000001">
    <property type="entry name" value="Aminomethyltransferase"/>
    <property type="match status" value="1"/>
</dbReference>
<dbReference type="Gene3D" id="4.10.1250.10">
    <property type="entry name" value="Aminomethyltransferase fragment"/>
    <property type="match status" value="1"/>
</dbReference>
<dbReference type="InterPro" id="IPR006222">
    <property type="entry name" value="GCVT_N"/>
</dbReference>
<evidence type="ECO:0000259" key="10">
    <source>
        <dbReference type="Pfam" id="PF08669"/>
    </source>
</evidence>
<dbReference type="EMBL" id="AFNU02000001">
    <property type="protein sequence ID" value="ERJ13884.1"/>
    <property type="molecule type" value="Genomic_DNA"/>
</dbReference>
<reference evidence="11 12" key="2">
    <citation type="journal article" date="2013" name="PLoS ONE">
        <title>INDIGO - INtegrated Data Warehouse of MIcrobial GenOmes with Examples from the Red Sea Extremophiles.</title>
        <authorList>
            <person name="Alam I."/>
            <person name="Antunes A."/>
            <person name="Kamau A.A."/>
            <person name="Ba Alawi W."/>
            <person name="Kalkatawi M."/>
            <person name="Stingl U."/>
            <person name="Bajic V.B."/>
        </authorList>
    </citation>
    <scope>NUCLEOTIDE SEQUENCE [LARGE SCALE GENOMIC DNA]</scope>
    <source>
        <strain evidence="11 12">SSD-17B</strain>
    </source>
</reference>
<dbReference type="GO" id="GO:0005960">
    <property type="term" value="C:glycine cleavage complex"/>
    <property type="evidence" value="ECO:0007669"/>
    <property type="project" value="InterPro"/>
</dbReference>
<dbReference type="Gene3D" id="3.30.70.1400">
    <property type="entry name" value="Aminomethyltransferase beta-barrel domains"/>
    <property type="match status" value="1"/>
</dbReference>
<dbReference type="InterPro" id="IPR029043">
    <property type="entry name" value="GcvT/YgfZ_C"/>
</dbReference>
<gene>
    <name evidence="7 11" type="primary">gcvT</name>
    <name evidence="11" type="ORF">HLPCO_000550</name>
</gene>